<dbReference type="Pfam" id="PF00501">
    <property type="entry name" value="AMP-binding"/>
    <property type="match status" value="1"/>
</dbReference>
<accession>A0A6V8LJ17</accession>
<feature type="compositionally biased region" description="Low complexity" evidence="2">
    <location>
        <begin position="247"/>
        <end position="259"/>
    </location>
</feature>
<feature type="compositionally biased region" description="Polar residues" evidence="2">
    <location>
        <begin position="223"/>
        <end position="238"/>
    </location>
</feature>
<organism evidence="4 5">
    <name type="scientific">Phytohabitans rumicis</name>
    <dbReference type="NCBI Taxonomy" id="1076125"/>
    <lineage>
        <taxon>Bacteria</taxon>
        <taxon>Bacillati</taxon>
        <taxon>Actinomycetota</taxon>
        <taxon>Actinomycetes</taxon>
        <taxon>Micromonosporales</taxon>
        <taxon>Micromonosporaceae</taxon>
    </lineage>
</organism>
<dbReference type="SUPFAM" id="SSF56801">
    <property type="entry name" value="Acetyl-CoA synthetase-like"/>
    <property type="match status" value="1"/>
</dbReference>
<protein>
    <recommendedName>
        <fullName evidence="3">AMP-dependent synthetase/ligase domain-containing protein</fullName>
    </recommendedName>
</protein>
<dbReference type="PANTHER" id="PTHR43352:SF1">
    <property type="entry name" value="ANTHRANILATE--COA LIGASE"/>
    <property type="match status" value="1"/>
</dbReference>
<dbReference type="Proteomes" id="UP000482960">
    <property type="component" value="Unassembled WGS sequence"/>
</dbReference>
<evidence type="ECO:0000256" key="1">
    <source>
        <dbReference type="ARBA" id="ARBA00022598"/>
    </source>
</evidence>
<feature type="region of interest" description="Disordered" evidence="2">
    <location>
        <begin position="220"/>
        <end position="280"/>
    </location>
</feature>
<evidence type="ECO:0000259" key="3">
    <source>
        <dbReference type="Pfam" id="PF00501"/>
    </source>
</evidence>
<keyword evidence="1" id="KW-0436">Ligase</keyword>
<name>A0A6V8LJ17_9ACTN</name>
<evidence type="ECO:0000313" key="5">
    <source>
        <dbReference type="Proteomes" id="UP000482960"/>
    </source>
</evidence>
<comment type="caution">
    <text evidence="4">The sequence shown here is derived from an EMBL/GenBank/DDBJ whole genome shotgun (WGS) entry which is preliminary data.</text>
</comment>
<gene>
    <name evidence="4" type="ORF">Prum_076990</name>
</gene>
<dbReference type="GO" id="GO:0016878">
    <property type="term" value="F:acid-thiol ligase activity"/>
    <property type="evidence" value="ECO:0007669"/>
    <property type="project" value="TreeGrafter"/>
</dbReference>
<feature type="domain" description="AMP-dependent synthetase/ligase" evidence="3">
    <location>
        <begin position="14"/>
        <end position="224"/>
    </location>
</feature>
<dbReference type="Gene3D" id="3.40.50.12780">
    <property type="entry name" value="N-terminal domain of ligase-like"/>
    <property type="match status" value="1"/>
</dbReference>
<dbReference type="InterPro" id="IPR042099">
    <property type="entry name" value="ANL_N_sf"/>
</dbReference>
<evidence type="ECO:0000313" key="4">
    <source>
        <dbReference type="EMBL" id="GFJ94057.1"/>
    </source>
</evidence>
<dbReference type="EMBL" id="BLPG01000001">
    <property type="protein sequence ID" value="GFJ94057.1"/>
    <property type="molecule type" value="Genomic_DNA"/>
</dbReference>
<proteinExistence type="predicted"/>
<dbReference type="PANTHER" id="PTHR43352">
    <property type="entry name" value="ACETYL-COA SYNTHETASE"/>
    <property type="match status" value="1"/>
</dbReference>
<reference evidence="4 5" key="2">
    <citation type="submission" date="2020-03" db="EMBL/GenBank/DDBJ databases">
        <authorList>
            <person name="Ichikawa N."/>
            <person name="Kimura A."/>
            <person name="Kitahashi Y."/>
            <person name="Uohara A."/>
        </authorList>
    </citation>
    <scope>NUCLEOTIDE SEQUENCE [LARGE SCALE GENOMIC DNA]</scope>
    <source>
        <strain evidence="4 5">NBRC 108638</strain>
    </source>
</reference>
<keyword evidence="5" id="KW-1185">Reference proteome</keyword>
<dbReference type="GO" id="GO:0044550">
    <property type="term" value="P:secondary metabolite biosynthetic process"/>
    <property type="evidence" value="ECO:0007669"/>
    <property type="project" value="TreeGrafter"/>
</dbReference>
<dbReference type="PROSITE" id="PS00455">
    <property type="entry name" value="AMP_BINDING"/>
    <property type="match status" value="1"/>
</dbReference>
<sequence length="280" mass="30317">MNLATDLAERARRNGWEARPAFLTSSRAWKHGEVHDLAARAATVLAACGVRPGDRVLLALPDSIGWIVAFLGAARLGATAVLVNPELPADDHAWLAADSRAALCVTRADLEQHFDRRKWMDIDWLLVAAAAAIRTGAHRSKPDTPLYIQYTSGTTGTPKGVVHCHRDPGLYHDTVGERVLDVGPTDVTLSVSRLYFAYGFGNTFAFPLYSGSAAVLTPDRPTPTASANWPPSTRSPSCTRCHPRTPPWWTMPATATSPRYAPPCRPARPCRRPSATGPPP</sequence>
<reference evidence="4 5" key="1">
    <citation type="submission" date="2020-03" db="EMBL/GenBank/DDBJ databases">
        <title>Whole genome shotgun sequence of Phytohabitans rumicis NBRC 108638.</title>
        <authorList>
            <person name="Komaki H."/>
            <person name="Tamura T."/>
        </authorList>
    </citation>
    <scope>NUCLEOTIDE SEQUENCE [LARGE SCALE GENOMIC DNA]</scope>
    <source>
        <strain evidence="4 5">NBRC 108638</strain>
    </source>
</reference>
<dbReference type="InterPro" id="IPR020845">
    <property type="entry name" value="AMP-binding_CS"/>
</dbReference>
<dbReference type="AlphaFoldDB" id="A0A6V8LJ17"/>
<evidence type="ECO:0000256" key="2">
    <source>
        <dbReference type="SAM" id="MobiDB-lite"/>
    </source>
</evidence>
<dbReference type="InterPro" id="IPR000873">
    <property type="entry name" value="AMP-dep_synth/lig_dom"/>
</dbReference>